<evidence type="ECO:0000313" key="1">
    <source>
        <dbReference type="EMBL" id="QBO37099.1"/>
    </source>
</evidence>
<organism evidence="1 2">
    <name type="scientific">Periweissella cryptocerci</name>
    <dbReference type="NCBI Taxonomy" id="2506420"/>
    <lineage>
        <taxon>Bacteria</taxon>
        <taxon>Bacillati</taxon>
        <taxon>Bacillota</taxon>
        <taxon>Bacilli</taxon>
        <taxon>Lactobacillales</taxon>
        <taxon>Lactobacillaceae</taxon>
        <taxon>Periweissella</taxon>
    </lineage>
</organism>
<sequence length="169" mass="19128">MMLRKFFGLDDTTKVNADEKQVIPTVTSFEELKDRSFKDGYMTLTPEELLQLMAIGAKPGDLLTLDEFGDVTLLDNDGVERSSDQRAFRVFSDDDTEIYQVSSQSVVDYEIENYGKSKTEILAKIPKRVVTSVNDEEKTLELLAEATKKLTSLQKRTEKIVASIAEFKE</sequence>
<accession>A0A4P6YW39</accession>
<gene>
    <name evidence="1" type="ORF">EQG49_11860</name>
</gene>
<dbReference type="RefSeq" id="WP_133364176.1">
    <property type="nucleotide sequence ID" value="NZ_CP037940.1"/>
</dbReference>
<dbReference type="Proteomes" id="UP000292886">
    <property type="component" value="Chromosome"/>
</dbReference>
<dbReference type="EMBL" id="CP037940">
    <property type="protein sequence ID" value="QBO37099.1"/>
    <property type="molecule type" value="Genomic_DNA"/>
</dbReference>
<dbReference type="KEGG" id="wei:EQG49_11860"/>
<proteinExistence type="predicted"/>
<protein>
    <submittedName>
        <fullName evidence="1">Uncharacterized protein</fullName>
    </submittedName>
</protein>
<name>A0A4P6YW39_9LACO</name>
<keyword evidence="2" id="KW-1185">Reference proteome</keyword>
<reference evidence="2" key="1">
    <citation type="submission" date="2019-03" db="EMBL/GenBank/DDBJ databases">
        <title>Weissella sp. 26KH-42 Genome sequencing.</title>
        <authorList>
            <person name="Heo J."/>
            <person name="Kim S.-J."/>
            <person name="Kim J.-S."/>
            <person name="Hong S.-B."/>
            <person name="Kwon S.-W."/>
        </authorList>
    </citation>
    <scope>NUCLEOTIDE SEQUENCE [LARGE SCALE GENOMIC DNA]</scope>
    <source>
        <strain evidence="2">26KH-42</strain>
    </source>
</reference>
<dbReference type="AlphaFoldDB" id="A0A4P6YW39"/>
<evidence type="ECO:0000313" key="2">
    <source>
        <dbReference type="Proteomes" id="UP000292886"/>
    </source>
</evidence>